<sequence>MRPKDIFDMEPDPKPRKQKNTGGFDDIISAEYLQWLEHTARQAGYDIVAARRYFDGDSREHPEEDFHQCAADWFDDVKYTFGFDVGWFDMQRRWG</sequence>
<proteinExistence type="predicted"/>
<name>A0A382AQD9_9ZZZZ</name>
<feature type="region of interest" description="Disordered" evidence="1">
    <location>
        <begin position="1"/>
        <end position="23"/>
    </location>
</feature>
<organism evidence="2">
    <name type="scientific">marine metagenome</name>
    <dbReference type="NCBI Taxonomy" id="408172"/>
    <lineage>
        <taxon>unclassified sequences</taxon>
        <taxon>metagenomes</taxon>
        <taxon>ecological metagenomes</taxon>
    </lineage>
</organism>
<evidence type="ECO:0000256" key="1">
    <source>
        <dbReference type="SAM" id="MobiDB-lite"/>
    </source>
</evidence>
<feature type="compositionally biased region" description="Basic and acidic residues" evidence="1">
    <location>
        <begin position="1"/>
        <end position="15"/>
    </location>
</feature>
<reference evidence="2" key="1">
    <citation type="submission" date="2018-05" db="EMBL/GenBank/DDBJ databases">
        <authorList>
            <person name="Lanie J.A."/>
            <person name="Ng W.-L."/>
            <person name="Kazmierczak K.M."/>
            <person name="Andrzejewski T.M."/>
            <person name="Davidsen T.M."/>
            <person name="Wayne K.J."/>
            <person name="Tettelin H."/>
            <person name="Glass J.I."/>
            <person name="Rusch D."/>
            <person name="Podicherti R."/>
            <person name="Tsui H.-C.T."/>
            <person name="Winkler M.E."/>
        </authorList>
    </citation>
    <scope>NUCLEOTIDE SEQUENCE</scope>
</reference>
<accession>A0A382AQD9</accession>
<gene>
    <name evidence="2" type="ORF">METZ01_LOCUS156355</name>
</gene>
<evidence type="ECO:0000313" key="2">
    <source>
        <dbReference type="EMBL" id="SVB03501.1"/>
    </source>
</evidence>
<protein>
    <submittedName>
        <fullName evidence="2">Uncharacterized protein</fullName>
    </submittedName>
</protein>
<dbReference type="AlphaFoldDB" id="A0A382AQD9"/>
<dbReference type="EMBL" id="UINC01026299">
    <property type="protein sequence ID" value="SVB03501.1"/>
    <property type="molecule type" value="Genomic_DNA"/>
</dbReference>